<keyword evidence="4" id="KW-1133">Transmembrane helix</keyword>
<evidence type="ECO:0000313" key="5">
    <source>
        <dbReference type="EMBL" id="SRX93726.1"/>
    </source>
</evidence>
<protein>
    <recommendedName>
        <fullName evidence="7">Mce protein</fullName>
    </recommendedName>
</protein>
<keyword evidence="6" id="KW-1185">Reference proteome</keyword>
<evidence type="ECO:0000256" key="4">
    <source>
        <dbReference type="SAM" id="Phobius"/>
    </source>
</evidence>
<dbReference type="OrthoDB" id="4774723at2"/>
<evidence type="ECO:0000313" key="6">
    <source>
        <dbReference type="Proteomes" id="UP000252015"/>
    </source>
</evidence>
<evidence type="ECO:0000256" key="2">
    <source>
        <dbReference type="ARBA" id="ARBA00023136"/>
    </source>
</evidence>
<dbReference type="PANTHER" id="PTHR37042:SF4">
    <property type="entry name" value="OUTER MEMBRANE PROTEIN RV1973"/>
    <property type="match status" value="1"/>
</dbReference>
<gene>
    <name evidence="5" type="ORF">MSP7336_01969</name>
</gene>
<dbReference type="PANTHER" id="PTHR37042">
    <property type="entry name" value="OUTER MEMBRANE PROTEIN RV1973"/>
    <property type="match status" value="1"/>
</dbReference>
<evidence type="ECO:0008006" key="7">
    <source>
        <dbReference type="Google" id="ProtNLM"/>
    </source>
</evidence>
<dbReference type="Proteomes" id="UP000252015">
    <property type="component" value="Unassembled WGS sequence"/>
</dbReference>
<keyword evidence="4" id="KW-0812">Transmembrane</keyword>
<dbReference type="GO" id="GO:0016020">
    <property type="term" value="C:membrane"/>
    <property type="evidence" value="ECO:0007669"/>
    <property type="project" value="UniProtKB-SubCell"/>
</dbReference>
<sequence>MWFSVHDPVADAELEAAQAQARAEAARARAIQLRRAAGIADAQDDGGAVPARARRRWLRRPRAKAVTAGVGIVLAAASVAASGYMAWQHRTLVQNRDRAPEFAAAARQAVTTLMSIDADHAREDFQRIIDATTGELKAQVEATSALLAKQAEESKVSSKVTVQAVAVQSQTDDSAVVLVTAKSDVTEADNTNRPALWRLRVNINRDAGKLKMSKVEFVQ</sequence>
<evidence type="ECO:0000256" key="3">
    <source>
        <dbReference type="SAM" id="Coils"/>
    </source>
</evidence>
<keyword evidence="2 4" id="KW-0472">Membrane</keyword>
<comment type="subcellular location">
    <subcellularLocation>
        <location evidence="1">Membrane</location>
    </subcellularLocation>
</comment>
<feature type="coiled-coil region" evidence="3">
    <location>
        <begin position="9"/>
        <end position="36"/>
    </location>
</feature>
<organism evidence="5 6">
    <name type="scientific">Mycobacterium shimoidei</name>
    <dbReference type="NCBI Taxonomy" id="29313"/>
    <lineage>
        <taxon>Bacteria</taxon>
        <taxon>Bacillati</taxon>
        <taxon>Actinomycetota</taxon>
        <taxon>Actinomycetes</taxon>
        <taxon>Mycobacteriales</taxon>
        <taxon>Mycobacteriaceae</taxon>
        <taxon>Mycobacterium</taxon>
    </lineage>
</organism>
<evidence type="ECO:0000256" key="1">
    <source>
        <dbReference type="ARBA" id="ARBA00004370"/>
    </source>
</evidence>
<name>A0A1E3STE9_MYCSH</name>
<feature type="transmembrane region" description="Helical" evidence="4">
    <location>
        <begin position="65"/>
        <end position="87"/>
    </location>
</feature>
<keyword evidence="3" id="KW-0175">Coiled coil</keyword>
<proteinExistence type="predicted"/>
<reference evidence="5 6" key="1">
    <citation type="submission" date="2018-05" db="EMBL/GenBank/DDBJ databases">
        <authorList>
            <consortium name="IHU Genomes"/>
        </authorList>
    </citation>
    <scope>NUCLEOTIDE SEQUENCE [LARGE SCALE GENOMIC DNA]</scope>
    <source>
        <strain evidence="5 6">P7336</strain>
    </source>
</reference>
<dbReference type="STRING" id="29313.BHQ16_22150"/>
<dbReference type="AlphaFoldDB" id="A0A1E3STE9"/>
<dbReference type="EMBL" id="UEGW01000001">
    <property type="protein sequence ID" value="SRX93726.1"/>
    <property type="molecule type" value="Genomic_DNA"/>
</dbReference>
<accession>A0A1E3STE9</accession>